<accession>A0ACB7ZZP5</accession>
<comment type="caution">
    <text evidence="1">The sequence shown here is derived from an EMBL/GenBank/DDBJ whole genome shotgun (WGS) entry which is preliminary data.</text>
</comment>
<reference evidence="1" key="1">
    <citation type="journal article" date="2021" name="New Phytol.">
        <title>Evolutionary innovations through gain and loss of genes in the ectomycorrhizal Boletales.</title>
        <authorList>
            <person name="Wu G."/>
            <person name="Miyauchi S."/>
            <person name="Morin E."/>
            <person name="Kuo A."/>
            <person name="Drula E."/>
            <person name="Varga T."/>
            <person name="Kohler A."/>
            <person name="Feng B."/>
            <person name="Cao Y."/>
            <person name="Lipzen A."/>
            <person name="Daum C."/>
            <person name="Hundley H."/>
            <person name="Pangilinan J."/>
            <person name="Johnson J."/>
            <person name="Barry K."/>
            <person name="LaButti K."/>
            <person name="Ng V."/>
            <person name="Ahrendt S."/>
            <person name="Min B."/>
            <person name="Choi I.G."/>
            <person name="Park H."/>
            <person name="Plett J.M."/>
            <person name="Magnuson J."/>
            <person name="Spatafora J.W."/>
            <person name="Nagy L.G."/>
            <person name="Henrissat B."/>
            <person name="Grigoriev I.V."/>
            <person name="Yang Z.L."/>
            <person name="Xu J."/>
            <person name="Martin F.M."/>
        </authorList>
    </citation>
    <scope>NUCLEOTIDE SEQUENCE</scope>
    <source>
        <strain evidence="1">ATCC 28755</strain>
    </source>
</reference>
<protein>
    <submittedName>
        <fullName evidence="1">Uncharacterized protein</fullName>
    </submittedName>
</protein>
<proteinExistence type="predicted"/>
<evidence type="ECO:0000313" key="2">
    <source>
        <dbReference type="Proteomes" id="UP000790377"/>
    </source>
</evidence>
<evidence type="ECO:0000313" key="1">
    <source>
        <dbReference type="EMBL" id="KAH7906153.1"/>
    </source>
</evidence>
<keyword evidence="2" id="KW-1185">Reference proteome</keyword>
<dbReference type="EMBL" id="MU268061">
    <property type="protein sequence ID" value="KAH7906153.1"/>
    <property type="molecule type" value="Genomic_DNA"/>
</dbReference>
<dbReference type="Proteomes" id="UP000790377">
    <property type="component" value="Unassembled WGS sequence"/>
</dbReference>
<sequence>MTASTPNSTYTWFAPEAEHMDISLAVREYIQNQVGQVLKETQSLQWCDWKHVNIDNTNDADKRRKLKAHIIRSYPGLLTGPHGARVRLDSNEWLPVYVLSAKVALEKLIKTQYTTDLDICNVVWRNTNSNLVALTFLNNHLDQDAAFSTFVTQGESTNRESLWAAGQNGAGFMIATQFFYELVDDLQKSSSPSEDISQCGISFRVGYNIGELGWDARRCPSCPARIAVKLDDLTPLTPEEVALSRGITEKDAAIEVTSMSRRRLAYNMSNPKGIVKSEKDRHQALFSEEYTIREDEVSITVIGLSGDITPEHIFCGTYGLFKPTRSWRIPNALFEFFQTPKDVSLFYYRGQLMPSSQSGLNRLGVNYHGTLQTTSARTQVARDPILYQRYRHLLTEAIQYAFCHIPELAVELAADILADSDSECKERALDIFEPKTGSEIVYKVAFNSAWRRLDSNIPLGEALYPYHKSSVNDSHLIEEFGMFAVPVRDDIMDQVLIPSGAFIPIREHAEDIFLHRKGVGSGITGFTQYRRALLEVFSWAASSDIVMVDYTNSYPKVLWDNKTRQFVVGVPRCAQHSEEECSCWIGPYLMEARETYRKYATEATDMKSLTFAALFRGYAIAMGGDVDQIDRKGKASTYLRKRKNPPDSQVFEKPEPPISKRPRAQLTRTVSNSLACPDSDMEVENTGEDVTTSTVCAVGGKVVSAAALRASMLVEPTIIHAELSAGFAHSSVAHPLTEHFKGIMEAYDRTAVSASTQAARFEMQRQHLLSESLKNEETIKDLQSQISAERTRGESLRTQLQVVESERDRTRELLVAKWTENKQG</sequence>
<gene>
    <name evidence="1" type="ORF">BJ138DRAFT_1175042</name>
</gene>
<name>A0ACB7ZZP5_9AGAM</name>
<organism evidence="1 2">
    <name type="scientific">Hygrophoropsis aurantiaca</name>
    <dbReference type="NCBI Taxonomy" id="72124"/>
    <lineage>
        <taxon>Eukaryota</taxon>
        <taxon>Fungi</taxon>
        <taxon>Dikarya</taxon>
        <taxon>Basidiomycota</taxon>
        <taxon>Agaricomycotina</taxon>
        <taxon>Agaricomycetes</taxon>
        <taxon>Agaricomycetidae</taxon>
        <taxon>Boletales</taxon>
        <taxon>Coniophorineae</taxon>
        <taxon>Hygrophoropsidaceae</taxon>
        <taxon>Hygrophoropsis</taxon>
    </lineage>
</organism>